<evidence type="ECO:0000313" key="4">
    <source>
        <dbReference type="EMBL" id="SIO04324.1"/>
    </source>
</evidence>
<dbReference type="PANTHER" id="PTHR44103:SF1">
    <property type="entry name" value="PROPROTEIN CONVERTASE P"/>
    <property type="match status" value="1"/>
</dbReference>
<evidence type="ECO:0000256" key="1">
    <source>
        <dbReference type="ARBA" id="ARBA00022729"/>
    </source>
</evidence>
<evidence type="ECO:0000256" key="2">
    <source>
        <dbReference type="SAM" id="SignalP"/>
    </source>
</evidence>
<dbReference type="Gene3D" id="2.130.10.130">
    <property type="entry name" value="Integrin alpha, N-terminal"/>
    <property type="match status" value="2"/>
</dbReference>
<proteinExistence type="predicted"/>
<gene>
    <name evidence="4" type="ORF">SAMN05421769_1985</name>
</gene>
<dbReference type="STRING" id="59733.SAMN05421769_1985"/>
<dbReference type="InterPro" id="IPR026444">
    <property type="entry name" value="Secre_tail"/>
</dbReference>
<dbReference type="InterPro" id="IPR028994">
    <property type="entry name" value="Integrin_alpha_N"/>
</dbReference>
<feature type="chain" id="PRO_5012319934" evidence="2">
    <location>
        <begin position="20"/>
        <end position="570"/>
    </location>
</feature>
<dbReference type="PANTHER" id="PTHR44103">
    <property type="entry name" value="PROPROTEIN CONVERTASE P"/>
    <property type="match status" value="1"/>
</dbReference>
<keyword evidence="5" id="KW-1185">Reference proteome</keyword>
<dbReference type="SUPFAM" id="SSF69318">
    <property type="entry name" value="Integrin alpha N-terminal domain"/>
    <property type="match status" value="2"/>
</dbReference>
<accession>A0A1N6G9Z9</accession>
<protein>
    <submittedName>
        <fullName evidence="4">Por secretion system C-terminal sorting domain-containing protein</fullName>
    </submittedName>
</protein>
<dbReference type="NCBIfam" id="TIGR04183">
    <property type="entry name" value="Por_Secre_tail"/>
    <property type="match status" value="1"/>
</dbReference>
<keyword evidence="1 2" id="KW-0732">Signal</keyword>
<dbReference type="InterPro" id="IPR013783">
    <property type="entry name" value="Ig-like_fold"/>
</dbReference>
<dbReference type="Gene3D" id="2.60.40.10">
    <property type="entry name" value="Immunoglobulins"/>
    <property type="match status" value="1"/>
</dbReference>
<sequence>MKKLYVFAFFIPMMFQAQTFSEVSSSIKNFFYGSSDIGDFNNDGKPDVVYNGAIDVDADGGADVTFNEAYINNNGVFSAYGDLGTDVTHLGDIKFIDYNNDGLLDIVSTGLSYQDVVNYKHYRFLNNGTGFSKVEDTAGKVYGSIEVFDFNHDGKQDYAINGPQYVQGTGFVYDLSFYKNAGNGFQLTQSWLPGTQNGSFKVLDLNNDQLLDVVIFGYDKDTNPVFKVYLNSNGTLQESQTLLPLASGKLAYADFNADGFLDLVAIGQDGNYDEYLGVFMNDGTGQFTTQGISGEGLSASSVDVGDLNNDGYYDFIVIGDDKNNDGAVNVFLYNPASQSFTKATNTSLYNLGGTGNVRLFDYDGNNHLDVLMTGFDWADPDLNSFTKLYKNTSTAANLKPTAPTSLHLNKNGNTFNFTWSGATDDKTPVNALQYEIKVGTSPGAQDVAKYIVTTPSWFLTLDSSIQQVYWSVRSIDASKVYSDPSVENTLGVNDFSAKTQLSIYPNPASEKVFIKGEKATAVEMYSMDGKKLNVQLNSDQSVTVSDLPKGMYILKIKINNNWVVQKLMIR</sequence>
<feature type="domain" description="Secretion system C-terminal sorting" evidence="3">
    <location>
        <begin position="503"/>
        <end position="569"/>
    </location>
</feature>
<reference evidence="5" key="1">
    <citation type="submission" date="2016-12" db="EMBL/GenBank/DDBJ databases">
        <authorList>
            <person name="Varghese N."/>
            <person name="Submissions S."/>
        </authorList>
    </citation>
    <scope>NUCLEOTIDE SEQUENCE [LARGE SCALE GENOMIC DNA]</scope>
    <source>
        <strain evidence="5">DSM 16779</strain>
    </source>
</reference>
<organism evidence="4 5">
    <name type="scientific">Chryseobacterium scophthalmum</name>
    <dbReference type="NCBI Taxonomy" id="59733"/>
    <lineage>
        <taxon>Bacteria</taxon>
        <taxon>Pseudomonadati</taxon>
        <taxon>Bacteroidota</taxon>
        <taxon>Flavobacteriia</taxon>
        <taxon>Flavobacteriales</taxon>
        <taxon>Weeksellaceae</taxon>
        <taxon>Chryseobacterium group</taxon>
        <taxon>Chryseobacterium</taxon>
    </lineage>
</organism>
<dbReference type="Proteomes" id="UP000184782">
    <property type="component" value="Unassembled WGS sequence"/>
</dbReference>
<dbReference type="AlphaFoldDB" id="A0A1N6G9Z9"/>
<dbReference type="EMBL" id="FSRQ01000001">
    <property type="protein sequence ID" value="SIO04324.1"/>
    <property type="molecule type" value="Genomic_DNA"/>
</dbReference>
<dbReference type="Pfam" id="PF13517">
    <property type="entry name" value="FG-GAP_3"/>
    <property type="match status" value="2"/>
</dbReference>
<feature type="signal peptide" evidence="2">
    <location>
        <begin position="1"/>
        <end position="19"/>
    </location>
</feature>
<name>A0A1N6G9Z9_9FLAO</name>
<evidence type="ECO:0000313" key="5">
    <source>
        <dbReference type="Proteomes" id="UP000184782"/>
    </source>
</evidence>
<evidence type="ECO:0000259" key="3">
    <source>
        <dbReference type="Pfam" id="PF18962"/>
    </source>
</evidence>
<dbReference type="InterPro" id="IPR013517">
    <property type="entry name" value="FG-GAP"/>
</dbReference>
<dbReference type="OrthoDB" id="9816120at2"/>
<dbReference type="RefSeq" id="WP_074230080.1">
    <property type="nucleotide sequence ID" value="NZ_FSRQ01000001.1"/>
</dbReference>
<dbReference type="Pfam" id="PF18962">
    <property type="entry name" value="Por_Secre_tail"/>
    <property type="match status" value="1"/>
</dbReference>